<organism evidence="2 3">
    <name type="scientific">Meloidogyne enterolobii</name>
    <name type="common">Root-knot nematode worm</name>
    <name type="synonym">Meloidogyne mayaguensis</name>
    <dbReference type="NCBI Taxonomy" id="390850"/>
    <lineage>
        <taxon>Eukaryota</taxon>
        <taxon>Metazoa</taxon>
        <taxon>Ecdysozoa</taxon>
        <taxon>Nematoda</taxon>
        <taxon>Chromadorea</taxon>
        <taxon>Rhabditida</taxon>
        <taxon>Tylenchina</taxon>
        <taxon>Tylenchomorpha</taxon>
        <taxon>Tylenchoidea</taxon>
        <taxon>Meloidogynidae</taxon>
        <taxon>Meloidogyninae</taxon>
        <taxon>Meloidogyne</taxon>
    </lineage>
</organism>
<dbReference type="EMBL" id="CAJEWN010000046">
    <property type="protein sequence ID" value="CAD2150600.1"/>
    <property type="molecule type" value="Genomic_DNA"/>
</dbReference>
<evidence type="ECO:0000313" key="2">
    <source>
        <dbReference type="EMBL" id="CAD2150600.1"/>
    </source>
</evidence>
<name>A0A6V7UCA0_MELEN</name>
<evidence type="ECO:0000256" key="1">
    <source>
        <dbReference type="SAM" id="MobiDB-lite"/>
    </source>
</evidence>
<proteinExistence type="predicted"/>
<gene>
    <name evidence="2" type="ORF">MENT_LOCUS10080</name>
</gene>
<feature type="compositionally biased region" description="Basic and acidic residues" evidence="1">
    <location>
        <begin position="129"/>
        <end position="139"/>
    </location>
</feature>
<feature type="region of interest" description="Disordered" evidence="1">
    <location>
        <begin position="246"/>
        <end position="266"/>
    </location>
</feature>
<sequence>MLKIIRRLMRSGSRLMLFLIIYPILLNRHMLQWKTYPRVFSCHVRTTKPNNELHTRKRKKKADNLIRKKTWPPIEIFSTAAVQLLYPNSNASGIGKTFRKNFLQSKSLQIKTLSERARQGLCSDEDFDKTESAADKENGSDDDSDEENEGEAVAKKEKKRRQEAKCDMALLDPTGFAQEQLKKISGIYKDEKNVNKFKHVGTEVLKIVEEIINNYDSFIMNAIIPAKKNKTERDELTADIMREYKKSKQREQMPRRQNRVMRYYNS</sequence>
<protein>
    <submittedName>
        <fullName evidence="2">Uncharacterized protein</fullName>
    </submittedName>
</protein>
<dbReference type="Proteomes" id="UP000580250">
    <property type="component" value="Unassembled WGS sequence"/>
</dbReference>
<evidence type="ECO:0000313" key="3">
    <source>
        <dbReference type="Proteomes" id="UP000580250"/>
    </source>
</evidence>
<dbReference type="AlphaFoldDB" id="A0A6V7UCA0"/>
<reference evidence="2 3" key="1">
    <citation type="submission" date="2020-08" db="EMBL/GenBank/DDBJ databases">
        <authorList>
            <person name="Koutsovoulos G."/>
            <person name="Danchin GJ E."/>
        </authorList>
    </citation>
    <scope>NUCLEOTIDE SEQUENCE [LARGE SCALE GENOMIC DNA]</scope>
</reference>
<feature type="region of interest" description="Disordered" evidence="1">
    <location>
        <begin position="124"/>
        <end position="160"/>
    </location>
</feature>
<comment type="caution">
    <text evidence="2">The sequence shown here is derived from an EMBL/GenBank/DDBJ whole genome shotgun (WGS) entry which is preliminary data.</text>
</comment>
<accession>A0A6V7UCA0</accession>
<feature type="compositionally biased region" description="Acidic residues" evidence="1">
    <location>
        <begin position="140"/>
        <end position="150"/>
    </location>
</feature>